<evidence type="ECO:0000313" key="3">
    <source>
        <dbReference type="Proteomes" id="UP000321408"/>
    </source>
</evidence>
<sequence>MSKSIKSQQNGQENTIGKFYQDIETNGLKYIQKQKQYLILTAIFPIYAIIIQIFNLFAILNRIPLPPPNQPGIPVLEPRSLYEILTPVIIFLVISSFALLKFIFLCIWKKKVHQYEHYKGLIKSEEISDVNKKNTPSITLTQLFYDIVAHMQRVRVIFILLNIVFILYIQWSIGFLLTFFGVTTNPNPPPVDIFHLLNAIGEFGLIFYMLFEWIHFTKWNRKIRNLVKFEKKIYNEIEGVNGLDVDDRTIT</sequence>
<dbReference type="RefSeq" id="WP_147664831.1">
    <property type="nucleotide sequence ID" value="NZ_CP042905.2"/>
</dbReference>
<dbReference type="EMBL" id="CP042905">
    <property type="protein sequence ID" value="QEE17954.1"/>
    <property type="molecule type" value="Genomic_DNA"/>
</dbReference>
<keyword evidence="3" id="KW-1185">Reference proteome</keyword>
<evidence type="ECO:0000313" key="2">
    <source>
        <dbReference type="EMBL" id="QEE17954.1"/>
    </source>
</evidence>
<dbReference type="KEGG" id="psyt:DSAG12_03792"/>
<proteinExistence type="predicted"/>
<keyword evidence="1" id="KW-0472">Membrane</keyword>
<dbReference type="AlphaFoldDB" id="A0A5B9DFQ0"/>
<feature type="transmembrane region" description="Helical" evidence="1">
    <location>
        <begin position="156"/>
        <end position="181"/>
    </location>
</feature>
<keyword evidence="1" id="KW-0812">Transmembrane</keyword>
<keyword evidence="1" id="KW-1133">Transmembrane helix</keyword>
<evidence type="ECO:0000256" key="1">
    <source>
        <dbReference type="SAM" id="Phobius"/>
    </source>
</evidence>
<dbReference type="GeneID" id="41331760"/>
<feature type="transmembrane region" description="Helical" evidence="1">
    <location>
        <begin position="37"/>
        <end position="60"/>
    </location>
</feature>
<protein>
    <submittedName>
        <fullName evidence="2">Uncharacterized protein</fullName>
    </submittedName>
</protein>
<dbReference type="Proteomes" id="UP000321408">
    <property type="component" value="Chromosome"/>
</dbReference>
<accession>A0A5B9DFQ0</accession>
<organism evidence="2 3">
    <name type="scientific">Promethearchaeum syntrophicum</name>
    <dbReference type="NCBI Taxonomy" id="2594042"/>
    <lineage>
        <taxon>Archaea</taxon>
        <taxon>Promethearchaeati</taxon>
        <taxon>Promethearchaeota</taxon>
        <taxon>Promethearchaeia</taxon>
        <taxon>Promethearchaeales</taxon>
        <taxon>Promethearchaeaceae</taxon>
        <taxon>Promethearchaeum</taxon>
    </lineage>
</organism>
<reference evidence="2 3" key="1">
    <citation type="journal article" date="2020" name="Nature">
        <title>Isolation of an archaeon at the prokaryote-eukaryote interface.</title>
        <authorList>
            <person name="Imachi H."/>
            <person name="Nobu M.K."/>
            <person name="Nakahara N."/>
            <person name="Morono Y."/>
            <person name="Ogawara M."/>
            <person name="Takaki Y."/>
            <person name="Takano Y."/>
            <person name="Uematsu K."/>
            <person name="Ikuta T."/>
            <person name="Ito M."/>
            <person name="Matsui Y."/>
            <person name="Miyazaki M."/>
            <person name="Murata K."/>
            <person name="Saito Y."/>
            <person name="Sakai S."/>
            <person name="Song C."/>
            <person name="Tasumi E."/>
            <person name="Yamanaka Y."/>
            <person name="Yamaguchi T."/>
            <person name="Kamagata Y."/>
            <person name="Tamaki H."/>
            <person name="Takai K."/>
        </authorList>
    </citation>
    <scope>NUCLEOTIDE SEQUENCE [LARGE SCALE GENOMIC DNA]</scope>
    <source>
        <strain evidence="2 3">MK-D1</strain>
    </source>
</reference>
<gene>
    <name evidence="2" type="ORF">DSAG12_03792</name>
</gene>
<name>A0A5B9DFQ0_9ARCH</name>
<reference evidence="2 3" key="2">
    <citation type="journal article" date="2024" name="Int. J. Syst. Evol. Microbiol.">
        <title>Promethearchaeum syntrophicum gen. nov., sp. nov., an anaerobic, obligately syntrophic archaeon, the first isolate of the lineage 'Asgard' archaea, and proposal of the new archaeal phylum Promethearchaeota phyl. nov. and kingdom Promethearchaeati regn. nov.</title>
        <authorList>
            <person name="Imachi H."/>
            <person name="Nobu M.K."/>
            <person name="Kato S."/>
            <person name="Takaki Y."/>
            <person name="Miyazaki M."/>
            <person name="Miyata M."/>
            <person name="Ogawara M."/>
            <person name="Saito Y."/>
            <person name="Sakai S."/>
            <person name="Tahara Y.O."/>
            <person name="Takano Y."/>
            <person name="Tasumi E."/>
            <person name="Uematsu K."/>
            <person name="Yoshimura T."/>
            <person name="Itoh T."/>
            <person name="Ohkuma M."/>
            <person name="Takai K."/>
        </authorList>
    </citation>
    <scope>NUCLEOTIDE SEQUENCE [LARGE SCALE GENOMIC DNA]</scope>
    <source>
        <strain evidence="2 3">MK-D1</strain>
    </source>
</reference>
<feature type="transmembrane region" description="Helical" evidence="1">
    <location>
        <begin position="193"/>
        <end position="214"/>
    </location>
</feature>
<feature type="transmembrane region" description="Helical" evidence="1">
    <location>
        <begin position="84"/>
        <end position="108"/>
    </location>
</feature>